<dbReference type="Proteomes" id="UP001148737">
    <property type="component" value="Unassembled WGS sequence"/>
</dbReference>
<evidence type="ECO:0000313" key="2">
    <source>
        <dbReference type="Proteomes" id="UP001148737"/>
    </source>
</evidence>
<gene>
    <name evidence="1" type="ORF">NLG97_g6312</name>
</gene>
<comment type="caution">
    <text evidence="1">The sequence shown here is derived from an EMBL/GenBank/DDBJ whole genome shotgun (WGS) entry which is preliminary data.</text>
</comment>
<evidence type="ECO:0000313" key="1">
    <source>
        <dbReference type="EMBL" id="KAJ3487864.1"/>
    </source>
</evidence>
<protein>
    <submittedName>
        <fullName evidence="1">Uncharacterized protein</fullName>
    </submittedName>
</protein>
<sequence length="340" mass="38005">MQSELLNIMRISVALLVATLSVTAVSLTPPLQYIDLPLTNNNGESKGGVNPSLPYDQSALKQALDSARSARLPPTRYKALLWQHWIVNATKDASISLQDWDPWRTAKQNKDVVFAVYDYYTKLYVRHPEQLRWMAFANMAGSAFAAGMLDLGGLPGGAWYASMLMAMQKHIFMDIATMHVAYIYGGMEAVEEMRDAGLIDAETTAAWADPPNAVLRFSYREQNLVIPEQWNRVRSHAPPLGEFITYGMTIAGPMPVPGAKTPAEYKKLLCGPLPAFNYADQQARWDFLAHDTVPSYLRLDPATVRSIVTDSFDDRVDKYRTAHRLVDIIMAQFKATGCRP</sequence>
<reference evidence="1" key="1">
    <citation type="submission" date="2022-07" db="EMBL/GenBank/DDBJ databases">
        <title>Genome Sequence of Lecanicillium saksenae.</title>
        <authorList>
            <person name="Buettner E."/>
        </authorList>
    </citation>
    <scope>NUCLEOTIDE SEQUENCE</scope>
    <source>
        <strain evidence="1">VT-O1</strain>
    </source>
</reference>
<dbReference type="EMBL" id="JANAKD010000817">
    <property type="protein sequence ID" value="KAJ3487864.1"/>
    <property type="molecule type" value="Genomic_DNA"/>
</dbReference>
<organism evidence="1 2">
    <name type="scientific">Lecanicillium saksenae</name>
    <dbReference type="NCBI Taxonomy" id="468837"/>
    <lineage>
        <taxon>Eukaryota</taxon>
        <taxon>Fungi</taxon>
        <taxon>Dikarya</taxon>
        <taxon>Ascomycota</taxon>
        <taxon>Pezizomycotina</taxon>
        <taxon>Sordariomycetes</taxon>
        <taxon>Hypocreomycetidae</taxon>
        <taxon>Hypocreales</taxon>
        <taxon>Cordycipitaceae</taxon>
        <taxon>Lecanicillium</taxon>
    </lineage>
</organism>
<name>A0ACC1QRM3_9HYPO</name>
<proteinExistence type="predicted"/>
<keyword evidence="2" id="KW-1185">Reference proteome</keyword>
<accession>A0ACC1QRM3</accession>